<organism evidence="1 2">
    <name type="scientific">Neofusicoccum ribis</name>
    <dbReference type="NCBI Taxonomy" id="45134"/>
    <lineage>
        <taxon>Eukaryota</taxon>
        <taxon>Fungi</taxon>
        <taxon>Dikarya</taxon>
        <taxon>Ascomycota</taxon>
        <taxon>Pezizomycotina</taxon>
        <taxon>Dothideomycetes</taxon>
        <taxon>Dothideomycetes incertae sedis</taxon>
        <taxon>Botryosphaeriales</taxon>
        <taxon>Botryosphaeriaceae</taxon>
        <taxon>Neofusicoccum</taxon>
    </lineage>
</organism>
<accession>A0ABR3SDD5</accession>
<evidence type="ECO:0008006" key="3">
    <source>
        <dbReference type="Google" id="ProtNLM"/>
    </source>
</evidence>
<comment type="caution">
    <text evidence="1">The sequence shown here is derived from an EMBL/GenBank/DDBJ whole genome shotgun (WGS) entry which is preliminary data.</text>
</comment>
<dbReference type="EMBL" id="JAJVDC020000236">
    <property type="protein sequence ID" value="KAL1617272.1"/>
    <property type="molecule type" value="Genomic_DNA"/>
</dbReference>
<sequence>MPRVATNQDDLSPVAYAYDWLANVSTAYLSAAPPALPWPSHPPGDADADANAIDVLPRAAGLPWHTGLPHARQSRHWRAALRSSTAALEAFTLSADMERLRRADGKSLAGVAAQHLRVAEADRFTKFPTYLFPEADEERAKLLGVAMVLAVVFDDLWEAHEEEKLDGIRDDFVRRLQGSSSGDEASRTELQTLIDVTVKGFKHQDTIAGNGGQEVIDRVVDFSSHVPPRSEFKTFDEYMRYRFDDVAAPFLIAGVKFSIGSSVSIQDPKLVRIVQLAGDHISLVNDLASFDKELREFEAGELRNLVNSVNILRKLLGLPSWSAAKAFTRFFV</sequence>
<dbReference type="Proteomes" id="UP001521116">
    <property type="component" value="Unassembled WGS sequence"/>
</dbReference>
<dbReference type="Pfam" id="PF19086">
    <property type="entry name" value="Terpene_syn_C_2"/>
    <property type="match status" value="1"/>
</dbReference>
<protein>
    <recommendedName>
        <fullName evidence="3">Terpene synthase</fullName>
    </recommendedName>
</protein>
<evidence type="ECO:0000313" key="2">
    <source>
        <dbReference type="Proteomes" id="UP001521116"/>
    </source>
</evidence>
<proteinExistence type="predicted"/>
<gene>
    <name evidence="1" type="ORF">SLS56_011043</name>
</gene>
<name>A0ABR3SDD5_9PEZI</name>
<keyword evidence="2" id="KW-1185">Reference proteome</keyword>
<evidence type="ECO:0000313" key="1">
    <source>
        <dbReference type="EMBL" id="KAL1617272.1"/>
    </source>
</evidence>
<reference evidence="1 2" key="1">
    <citation type="submission" date="2024-02" db="EMBL/GenBank/DDBJ databases">
        <title>De novo assembly and annotation of 12 fungi associated with fruit tree decline syndrome in Ontario, Canada.</title>
        <authorList>
            <person name="Sulman M."/>
            <person name="Ellouze W."/>
            <person name="Ilyukhin E."/>
        </authorList>
    </citation>
    <scope>NUCLEOTIDE SEQUENCE [LARGE SCALE GENOMIC DNA]</scope>
    <source>
        <strain evidence="1 2">M1-105</strain>
    </source>
</reference>
<dbReference type="SUPFAM" id="SSF48576">
    <property type="entry name" value="Terpenoid synthases"/>
    <property type="match status" value="1"/>
</dbReference>
<dbReference type="Gene3D" id="1.10.600.10">
    <property type="entry name" value="Farnesyl Diphosphate Synthase"/>
    <property type="match status" value="1"/>
</dbReference>
<dbReference type="InterPro" id="IPR008949">
    <property type="entry name" value="Isoprenoid_synthase_dom_sf"/>
</dbReference>